<protein>
    <submittedName>
        <fullName evidence="1">Uncharacterized protein</fullName>
    </submittedName>
</protein>
<proteinExistence type="predicted"/>
<name>A0A218M344_9CAUD</name>
<evidence type="ECO:0000313" key="2">
    <source>
        <dbReference type="Proteomes" id="UP000224101"/>
    </source>
</evidence>
<sequence>MAIKTITQIRVDRPTVVLAGSNLVPVDQADQTVAATLSEVAAFVRPGDASPTASGLMSAADKTKLNGVAAGATVNSTDAQLRNRATHTGTQGISTISGLGEQLEALGDSAAAQQADIEALEAFQESTQTELTNLDGRLDVLEAPHILVLKAYTLATLPSASTNPRGIIEVSDATGGPKVVRSNGTAWLILNTSEVVA</sequence>
<dbReference type="Proteomes" id="UP000224101">
    <property type="component" value="Segment"/>
</dbReference>
<reference evidence="1 2" key="1">
    <citation type="submission" date="2017-08" db="EMBL/GenBank/DDBJ databases">
        <title>Characterization and complete genome sequence of novel bacteriophage infecting the causal agent of bacterial fruit blotch, Acidovorax citrulli.</title>
        <authorList>
            <person name="Midani A.R."/>
            <person name="Park S.-H."/>
            <person name="Choi T.-J."/>
        </authorList>
    </citation>
    <scope>NUCLEOTIDE SEQUENCE [LARGE SCALE GENOMIC DNA]</scope>
</reference>
<keyword evidence="2" id="KW-1185">Reference proteome</keyword>
<organism evidence="1 2">
    <name type="scientific">Acidovorax phage ACP17</name>
    <dbReference type="NCBI Taxonomy" id="2010329"/>
    <lineage>
        <taxon>Viruses</taxon>
        <taxon>Duplodnaviria</taxon>
        <taxon>Heunggongvirae</taxon>
        <taxon>Uroviricota</taxon>
        <taxon>Caudoviricetes</taxon>
        <taxon>Busanvirus</taxon>
        <taxon>Busanvirus ACP17</taxon>
    </lineage>
</organism>
<dbReference type="EMBL" id="KY979132">
    <property type="protein sequence ID" value="ASD50467.1"/>
    <property type="molecule type" value="Genomic_DNA"/>
</dbReference>
<dbReference type="GeneID" id="40085870"/>
<accession>A0A218M344</accession>
<dbReference type="KEGG" id="vg:40085870"/>
<evidence type="ECO:0000313" key="1">
    <source>
        <dbReference type="EMBL" id="ASD50467.1"/>
    </source>
</evidence>
<dbReference type="RefSeq" id="YP_009609785.1">
    <property type="nucleotide sequence ID" value="NC_041997.1"/>
</dbReference>